<evidence type="ECO:0000313" key="2">
    <source>
        <dbReference type="Proteomes" id="UP001465668"/>
    </source>
</evidence>
<protein>
    <recommendedName>
        <fullName evidence="3">SnoaL-like domain-containing protein</fullName>
    </recommendedName>
</protein>
<dbReference type="SUPFAM" id="SSF54427">
    <property type="entry name" value="NTF2-like"/>
    <property type="match status" value="1"/>
</dbReference>
<keyword evidence="2" id="KW-1185">Reference proteome</keyword>
<gene>
    <name evidence="1" type="ORF">SCAR479_04937</name>
</gene>
<accession>A0ABR2Y4R9</accession>
<evidence type="ECO:0000313" key="1">
    <source>
        <dbReference type="EMBL" id="KAK9781116.1"/>
    </source>
</evidence>
<name>A0ABR2Y4R9_9PEZI</name>
<proteinExistence type="predicted"/>
<dbReference type="EMBL" id="JARVKM010000004">
    <property type="protein sequence ID" value="KAK9781116.1"/>
    <property type="molecule type" value="Genomic_DNA"/>
</dbReference>
<dbReference type="InterPro" id="IPR032710">
    <property type="entry name" value="NTF2-like_dom_sf"/>
</dbReference>
<organism evidence="1 2">
    <name type="scientific">Seiridium cardinale</name>
    <dbReference type="NCBI Taxonomy" id="138064"/>
    <lineage>
        <taxon>Eukaryota</taxon>
        <taxon>Fungi</taxon>
        <taxon>Dikarya</taxon>
        <taxon>Ascomycota</taxon>
        <taxon>Pezizomycotina</taxon>
        <taxon>Sordariomycetes</taxon>
        <taxon>Xylariomycetidae</taxon>
        <taxon>Amphisphaeriales</taxon>
        <taxon>Sporocadaceae</taxon>
        <taxon>Seiridium</taxon>
    </lineage>
</organism>
<sequence length="114" mass="12465">MVAVTPLTHPYAKDVVLQVISHFNSRRFDLAAKLFTPDAMWHSVASPPSSTWGVKMLAIDFCTPTQELLAPFKEWSYTAAEVIVDTARNGADGTVLVDGIAKGFGPGTHRYEND</sequence>
<dbReference type="Gene3D" id="3.10.450.50">
    <property type="match status" value="1"/>
</dbReference>
<comment type="caution">
    <text evidence="1">The sequence shown here is derived from an EMBL/GenBank/DDBJ whole genome shotgun (WGS) entry which is preliminary data.</text>
</comment>
<dbReference type="Proteomes" id="UP001465668">
    <property type="component" value="Unassembled WGS sequence"/>
</dbReference>
<evidence type="ECO:0008006" key="3">
    <source>
        <dbReference type="Google" id="ProtNLM"/>
    </source>
</evidence>
<reference evidence="1 2" key="1">
    <citation type="submission" date="2024-02" db="EMBL/GenBank/DDBJ databases">
        <title>First draft genome assembly of two strains of Seiridium cardinale.</title>
        <authorList>
            <person name="Emiliani G."/>
            <person name="Scali E."/>
        </authorList>
    </citation>
    <scope>NUCLEOTIDE SEQUENCE [LARGE SCALE GENOMIC DNA]</scope>
    <source>
        <strain evidence="1 2">BM-138-000479</strain>
    </source>
</reference>